<name>A0A9Q9DAZ7_ENSAD</name>
<reference evidence="1" key="1">
    <citation type="submission" date="2022-06" db="EMBL/GenBank/DDBJ databases">
        <title>Physiological and biochemical characterization and genomic elucidation of a strain of the genus Ensifer adhaerens M8 that combines arsenic oxidation and chromium reduction.</title>
        <authorList>
            <person name="Li X."/>
            <person name="Yu c."/>
        </authorList>
    </citation>
    <scope>NUCLEOTIDE SEQUENCE</scope>
    <source>
        <strain evidence="1">M8</strain>
    </source>
</reference>
<evidence type="ECO:0000313" key="1">
    <source>
        <dbReference type="EMBL" id="USJ25193.1"/>
    </source>
</evidence>
<protein>
    <submittedName>
        <fullName evidence="1">Uncharacterized protein</fullName>
    </submittedName>
</protein>
<proteinExistence type="predicted"/>
<accession>A0A9Q9DAZ7</accession>
<sequence length="133" mass="14472">MTHAIVPPIAQMGWQRGGAGGKGKKRTKRKQIFGKGACQVTGSGLRILQAGRFVIEAAFLIPADWRGLAWALMPISKKLKSAPAPAATAEKRVTTAATASRRFAIFRIRTWASRPRRPHAAVARSLHVLVRKP</sequence>
<organism evidence="1 2">
    <name type="scientific">Ensifer adhaerens</name>
    <name type="common">Sinorhizobium morelense</name>
    <dbReference type="NCBI Taxonomy" id="106592"/>
    <lineage>
        <taxon>Bacteria</taxon>
        <taxon>Pseudomonadati</taxon>
        <taxon>Pseudomonadota</taxon>
        <taxon>Alphaproteobacteria</taxon>
        <taxon>Hyphomicrobiales</taxon>
        <taxon>Rhizobiaceae</taxon>
        <taxon>Sinorhizobium/Ensifer group</taxon>
        <taxon>Ensifer</taxon>
    </lineage>
</organism>
<dbReference type="EMBL" id="CP098807">
    <property type="protein sequence ID" value="USJ25193.1"/>
    <property type="molecule type" value="Genomic_DNA"/>
</dbReference>
<dbReference type="RefSeq" id="WP_252160567.1">
    <property type="nucleotide sequence ID" value="NZ_CP098807.1"/>
</dbReference>
<dbReference type="AlphaFoldDB" id="A0A9Q9DAZ7"/>
<gene>
    <name evidence="1" type="ORF">NE863_09570</name>
</gene>
<evidence type="ECO:0000313" key="2">
    <source>
        <dbReference type="Proteomes" id="UP001055460"/>
    </source>
</evidence>
<dbReference type="Proteomes" id="UP001055460">
    <property type="component" value="Chromosome"/>
</dbReference>